<keyword evidence="4" id="KW-0238">DNA-binding</keyword>
<keyword evidence="1" id="KW-0597">Phosphoprotein</keyword>
<dbReference type="PROSITE" id="PS50110">
    <property type="entry name" value="RESPONSE_REGULATORY"/>
    <property type="match status" value="1"/>
</dbReference>
<reference evidence="7" key="1">
    <citation type="submission" date="2018-05" db="EMBL/GenBank/DDBJ databases">
        <authorList>
            <person name="Lanie J.A."/>
            <person name="Ng W.-L."/>
            <person name="Kazmierczak K.M."/>
            <person name="Andrzejewski T.M."/>
            <person name="Davidsen T.M."/>
            <person name="Wayne K.J."/>
            <person name="Tettelin H."/>
            <person name="Glass J.I."/>
            <person name="Rusch D."/>
            <person name="Podicherti R."/>
            <person name="Tsui H.-C.T."/>
            <person name="Winkler M.E."/>
        </authorList>
    </citation>
    <scope>NUCLEOTIDE SEQUENCE</scope>
</reference>
<accession>A0A382QXC4</accession>
<evidence type="ECO:0000256" key="4">
    <source>
        <dbReference type="ARBA" id="ARBA00023125"/>
    </source>
</evidence>
<evidence type="ECO:0000256" key="3">
    <source>
        <dbReference type="ARBA" id="ARBA00023015"/>
    </source>
</evidence>
<keyword evidence="5" id="KW-0804">Transcription</keyword>
<dbReference type="AlphaFoldDB" id="A0A382QXC4"/>
<gene>
    <name evidence="7" type="ORF">METZ01_LOCUS342940</name>
</gene>
<evidence type="ECO:0000256" key="5">
    <source>
        <dbReference type="ARBA" id="ARBA00023163"/>
    </source>
</evidence>
<proteinExistence type="predicted"/>
<dbReference type="GO" id="GO:0000976">
    <property type="term" value="F:transcription cis-regulatory region binding"/>
    <property type="evidence" value="ECO:0007669"/>
    <property type="project" value="TreeGrafter"/>
</dbReference>
<keyword evidence="3" id="KW-0805">Transcription regulation</keyword>
<evidence type="ECO:0000256" key="1">
    <source>
        <dbReference type="ARBA" id="ARBA00022553"/>
    </source>
</evidence>
<dbReference type="SUPFAM" id="SSF52172">
    <property type="entry name" value="CheY-like"/>
    <property type="match status" value="1"/>
</dbReference>
<dbReference type="Gene3D" id="3.40.50.2300">
    <property type="match status" value="1"/>
</dbReference>
<dbReference type="GO" id="GO:0005829">
    <property type="term" value="C:cytosol"/>
    <property type="evidence" value="ECO:0007669"/>
    <property type="project" value="TreeGrafter"/>
</dbReference>
<dbReference type="GO" id="GO:0000156">
    <property type="term" value="F:phosphorelay response regulator activity"/>
    <property type="evidence" value="ECO:0007669"/>
    <property type="project" value="TreeGrafter"/>
</dbReference>
<evidence type="ECO:0000313" key="7">
    <source>
        <dbReference type="EMBL" id="SVC90086.1"/>
    </source>
</evidence>
<dbReference type="EMBL" id="UINC01117574">
    <property type="protein sequence ID" value="SVC90086.1"/>
    <property type="molecule type" value="Genomic_DNA"/>
</dbReference>
<feature type="domain" description="Response regulatory" evidence="6">
    <location>
        <begin position="4"/>
        <end position="117"/>
    </location>
</feature>
<dbReference type="GO" id="GO:0006355">
    <property type="term" value="P:regulation of DNA-templated transcription"/>
    <property type="evidence" value="ECO:0007669"/>
    <property type="project" value="TreeGrafter"/>
</dbReference>
<dbReference type="InterPro" id="IPR039420">
    <property type="entry name" value="WalR-like"/>
</dbReference>
<dbReference type="InterPro" id="IPR011006">
    <property type="entry name" value="CheY-like_superfamily"/>
</dbReference>
<feature type="non-terminal residue" evidence="7">
    <location>
        <position position="118"/>
    </location>
</feature>
<dbReference type="PANTHER" id="PTHR48111">
    <property type="entry name" value="REGULATOR OF RPOS"/>
    <property type="match status" value="1"/>
</dbReference>
<dbReference type="InterPro" id="IPR001789">
    <property type="entry name" value="Sig_transdc_resp-reg_receiver"/>
</dbReference>
<dbReference type="Pfam" id="PF00072">
    <property type="entry name" value="Response_reg"/>
    <property type="match status" value="1"/>
</dbReference>
<sequence>MGQKIAIVDDNKNLLESLRLALGGEGFEVDTYNNGEQALQGIRARPVDLAILDILMPRVNGFDVLRQLRKASAIPVIFLTSKCDDVDETSGLDLGADDFIRKPFKQSTLISRIRALLR</sequence>
<name>A0A382QXC4_9ZZZZ</name>
<organism evidence="7">
    <name type="scientific">marine metagenome</name>
    <dbReference type="NCBI Taxonomy" id="408172"/>
    <lineage>
        <taxon>unclassified sequences</taxon>
        <taxon>metagenomes</taxon>
        <taxon>ecological metagenomes</taxon>
    </lineage>
</organism>
<dbReference type="FunFam" id="3.40.50.2300:FF:000001">
    <property type="entry name" value="DNA-binding response regulator PhoB"/>
    <property type="match status" value="1"/>
</dbReference>
<dbReference type="SMART" id="SM00448">
    <property type="entry name" value="REC"/>
    <property type="match status" value="1"/>
</dbReference>
<evidence type="ECO:0000256" key="2">
    <source>
        <dbReference type="ARBA" id="ARBA00023012"/>
    </source>
</evidence>
<keyword evidence="2" id="KW-0902">Two-component regulatory system</keyword>
<dbReference type="GO" id="GO:0032993">
    <property type="term" value="C:protein-DNA complex"/>
    <property type="evidence" value="ECO:0007669"/>
    <property type="project" value="TreeGrafter"/>
</dbReference>
<evidence type="ECO:0000259" key="6">
    <source>
        <dbReference type="PROSITE" id="PS50110"/>
    </source>
</evidence>
<dbReference type="PANTHER" id="PTHR48111:SF21">
    <property type="entry name" value="DNA-BINDING DUAL MASTER TRANSCRIPTIONAL REGULATOR RPAA"/>
    <property type="match status" value="1"/>
</dbReference>
<protein>
    <recommendedName>
        <fullName evidence="6">Response regulatory domain-containing protein</fullName>
    </recommendedName>
</protein>